<accession>A0A8S4NYI0</accession>
<dbReference type="PANTHER" id="PTHR22906">
    <property type="entry name" value="PROPERDIN"/>
    <property type="match status" value="1"/>
</dbReference>
<keyword evidence="5" id="KW-0175">Coiled coil</keyword>
<keyword evidence="1" id="KW-0677">Repeat</keyword>
<evidence type="ECO:0000256" key="5">
    <source>
        <dbReference type="SAM" id="Coils"/>
    </source>
</evidence>
<dbReference type="PROSITE" id="PS50923">
    <property type="entry name" value="SUSHI"/>
    <property type="match status" value="1"/>
</dbReference>
<comment type="caution">
    <text evidence="8">The sequence shown here is derived from an EMBL/GenBank/DDBJ whole genome shotgun (WGS) entry which is preliminary data.</text>
</comment>
<dbReference type="AlphaFoldDB" id="A0A8S4NYI0"/>
<feature type="disulfide bond" evidence="3">
    <location>
        <begin position="990"/>
        <end position="999"/>
    </location>
</feature>
<dbReference type="OrthoDB" id="446173at2759"/>
<dbReference type="InterPro" id="IPR000436">
    <property type="entry name" value="Sushi_SCR_CCP_dom"/>
</dbReference>
<evidence type="ECO:0000256" key="3">
    <source>
        <dbReference type="PROSITE-ProRule" id="PRU00076"/>
    </source>
</evidence>
<evidence type="ECO:0000256" key="1">
    <source>
        <dbReference type="ARBA" id="ARBA00022737"/>
    </source>
</evidence>
<keyword evidence="4" id="KW-0768">Sushi</keyword>
<dbReference type="InterPro" id="IPR000742">
    <property type="entry name" value="EGF"/>
</dbReference>
<evidence type="ECO:0000256" key="4">
    <source>
        <dbReference type="PROSITE-ProRule" id="PRU00302"/>
    </source>
</evidence>
<dbReference type="Gene3D" id="2.10.70.10">
    <property type="entry name" value="Complement Module, domain 1"/>
    <property type="match status" value="1"/>
</dbReference>
<feature type="domain" description="Sushi" evidence="7">
    <location>
        <begin position="1058"/>
        <end position="1117"/>
    </location>
</feature>
<dbReference type="InterPro" id="IPR036383">
    <property type="entry name" value="TSP1_rpt_sf"/>
</dbReference>
<evidence type="ECO:0000259" key="7">
    <source>
        <dbReference type="PROSITE" id="PS50923"/>
    </source>
</evidence>
<proteinExistence type="predicted"/>
<dbReference type="PANTHER" id="PTHR22906:SF21">
    <property type="entry name" value="SEMA DOMAIN-CONTAINING PROTEIN"/>
    <property type="match status" value="1"/>
</dbReference>
<keyword evidence="2 3" id="KW-1015">Disulfide bond</keyword>
<sequence>MVDVHFTIQYWLNMIIIRVFILTQLLILESRAQKGNGKGNGKGLVDGLPTPVVYTFDLDTEGFTSIPPDASLRNCDNIDNCNFQITSPSPTEPTELYSPIITHRSSDYTFKLSFKVLSAVATAGSLLLFRQDASTNVRTEIWRNPAVFLPQRITYEGLPNGEYRLVFVVTGATVQIDHIELYGSHWAPWDGGETCSTTCEEGVKTFTRVCLHPEDRLPRDSCIGETVKYEYCNKGPCPIDGFWGDWKNPSICSATCGGDGSMSYTRECDSPAPMFGGAACVGPSILNTPCNRFPCSVCDSENGVADFFVDAYSAISSNSLDAIVSFDDTYKGLIETAVKKCTGGNKDFCQIRDVLFNFAKMRDARNKVGVGYRDISDSELKSVGLQSYLSELKQVYLRHQQLYDVYTGMNIEMNQTTREFKYLNAFYRAQIDYNIEIARQDLATINSFFESILATVKSMSEDVEDDFQQLHIRAGVMVAAELVELIATNAATIAGCVASSVILAPCSGSDIWELAALLSTVTKNSAIAVMWIQVEERMRTNVDSILADIELAKNEINALEDSLNFIEDDLKFAEGDEIEIINRKLLDFVNQYGGTPSVGISGSKAASIFTEYSNHMGRVCEYYYETEAIASGVIALGLTNFFVLKCPKMLASLAELEGKIGTLSGYIDDKGGVISRILGLHIAKEHVKFIGSTETQINLHEIINVLVLDEARLQSIAIQICSTIEFRNGGRRPSVCKHDYFTRDAIDQIMSLVVSEEADIEYSVYVPTYNPSVPNVDKKYTIDMNALLMGDTVSFKLPNDPIWLLENQWIDCADEFEKANYIESMAMLLPDLQCNDEQYVVCMTITTGLFSKLYPTVVSPKFKSCPNKFAFSYQGNFKWCPIGNSISTPFGPAETICVRSSPDIATKEVGNEKIVLHASYYSEFYVTMKYDISDTCRDELRERVKDIAKVPFVIKRYVKSENVDNCWPQPCRNGGTCTNSQEPNKMTCDCPTGATGLECEKVGSVVTELWKPIGECSVTCGAGEREYEEVCYDEEGKVMICARPLTKFEECNAQPCPIPCPTLADPEDGSTVSTCNIWPNCEQFFECDDGYEIIGGSRSRTCQYNGEWTGTETVCQKSDRVKQCDDIKVDNGKTEGNGRRRGDLRVYSCKNGYTLSGSEEPDIGGVAAQKVCSPFECPDGWSLVPDSTETTTRCVSGEQVTCIEN</sequence>
<keyword evidence="9" id="KW-1185">Reference proteome</keyword>
<dbReference type="SUPFAM" id="SSF82895">
    <property type="entry name" value="TSP-1 type 1 repeat"/>
    <property type="match status" value="3"/>
</dbReference>
<dbReference type="Pfam" id="PF00084">
    <property type="entry name" value="Sushi"/>
    <property type="match status" value="1"/>
</dbReference>
<comment type="caution">
    <text evidence="3">Lacks conserved residue(s) required for the propagation of feature annotation.</text>
</comment>
<dbReference type="SMART" id="SM00032">
    <property type="entry name" value="CCP"/>
    <property type="match status" value="2"/>
</dbReference>
<dbReference type="InterPro" id="IPR000884">
    <property type="entry name" value="TSP1_rpt"/>
</dbReference>
<evidence type="ECO:0000256" key="2">
    <source>
        <dbReference type="ARBA" id="ARBA00023157"/>
    </source>
</evidence>
<feature type="disulfide bond" evidence="3">
    <location>
        <begin position="971"/>
        <end position="988"/>
    </location>
</feature>
<feature type="domain" description="EGF-like" evidence="6">
    <location>
        <begin position="962"/>
        <end position="1000"/>
    </location>
</feature>
<dbReference type="SUPFAM" id="SSF57196">
    <property type="entry name" value="EGF/Laminin"/>
    <property type="match status" value="1"/>
</dbReference>
<reference evidence="8" key="1">
    <citation type="submission" date="2022-03" db="EMBL/GenBank/DDBJ databases">
        <authorList>
            <person name="Martin C."/>
        </authorList>
    </citation>
    <scope>NUCLEOTIDE SEQUENCE</scope>
</reference>
<dbReference type="InterPro" id="IPR052065">
    <property type="entry name" value="Compl_asym_regulator"/>
</dbReference>
<gene>
    <name evidence="8" type="ORF">OFUS_LOCUS11805</name>
</gene>
<dbReference type="SUPFAM" id="SSF57535">
    <property type="entry name" value="Complement control module/SCR domain"/>
    <property type="match status" value="1"/>
</dbReference>
<dbReference type="EMBL" id="CAIIXF020000006">
    <property type="protein sequence ID" value="CAH1785796.1"/>
    <property type="molecule type" value="Genomic_DNA"/>
</dbReference>
<evidence type="ECO:0000259" key="6">
    <source>
        <dbReference type="PROSITE" id="PS50026"/>
    </source>
</evidence>
<dbReference type="InterPro" id="IPR001881">
    <property type="entry name" value="EGF-like_Ca-bd_dom"/>
</dbReference>
<dbReference type="CDD" id="cd00054">
    <property type="entry name" value="EGF_CA"/>
    <property type="match status" value="1"/>
</dbReference>
<dbReference type="SMART" id="SM00179">
    <property type="entry name" value="EGF_CA"/>
    <property type="match status" value="1"/>
</dbReference>
<dbReference type="Gene3D" id="2.20.100.10">
    <property type="entry name" value="Thrombospondin type-1 (TSP1) repeat"/>
    <property type="match status" value="3"/>
</dbReference>
<dbReference type="Proteomes" id="UP000749559">
    <property type="component" value="Unassembled WGS sequence"/>
</dbReference>
<dbReference type="Gene3D" id="2.10.25.10">
    <property type="entry name" value="Laminin"/>
    <property type="match status" value="1"/>
</dbReference>
<dbReference type="Pfam" id="PF00090">
    <property type="entry name" value="TSP_1"/>
    <property type="match status" value="3"/>
</dbReference>
<dbReference type="CDD" id="cd00033">
    <property type="entry name" value="CCP"/>
    <property type="match status" value="1"/>
</dbReference>
<keyword evidence="3" id="KW-0245">EGF-like domain</keyword>
<evidence type="ECO:0000313" key="8">
    <source>
        <dbReference type="EMBL" id="CAH1785796.1"/>
    </source>
</evidence>
<dbReference type="PROSITE" id="PS00022">
    <property type="entry name" value="EGF_1"/>
    <property type="match status" value="1"/>
</dbReference>
<dbReference type="PROSITE" id="PS50026">
    <property type="entry name" value="EGF_3"/>
    <property type="match status" value="1"/>
</dbReference>
<dbReference type="PROSITE" id="PS50092">
    <property type="entry name" value="TSP1"/>
    <property type="match status" value="3"/>
</dbReference>
<feature type="coiled-coil region" evidence="5">
    <location>
        <begin position="542"/>
        <end position="576"/>
    </location>
</feature>
<dbReference type="GO" id="GO:0005509">
    <property type="term" value="F:calcium ion binding"/>
    <property type="evidence" value="ECO:0007669"/>
    <property type="project" value="InterPro"/>
</dbReference>
<dbReference type="SMART" id="SM00209">
    <property type="entry name" value="TSP1"/>
    <property type="match status" value="3"/>
</dbReference>
<evidence type="ECO:0000313" key="9">
    <source>
        <dbReference type="Proteomes" id="UP000749559"/>
    </source>
</evidence>
<organism evidence="8 9">
    <name type="scientific">Owenia fusiformis</name>
    <name type="common">Polychaete worm</name>
    <dbReference type="NCBI Taxonomy" id="6347"/>
    <lineage>
        <taxon>Eukaryota</taxon>
        <taxon>Metazoa</taxon>
        <taxon>Spiralia</taxon>
        <taxon>Lophotrochozoa</taxon>
        <taxon>Annelida</taxon>
        <taxon>Polychaeta</taxon>
        <taxon>Sedentaria</taxon>
        <taxon>Canalipalpata</taxon>
        <taxon>Sabellida</taxon>
        <taxon>Oweniida</taxon>
        <taxon>Oweniidae</taxon>
        <taxon>Owenia</taxon>
    </lineage>
</organism>
<dbReference type="InterPro" id="IPR035976">
    <property type="entry name" value="Sushi/SCR/CCP_sf"/>
</dbReference>
<name>A0A8S4NYI0_OWEFU</name>
<protein>
    <submittedName>
        <fullName evidence="8">Uncharacterized protein</fullName>
    </submittedName>
</protein>